<dbReference type="InterPro" id="IPR029062">
    <property type="entry name" value="Class_I_gatase-like"/>
</dbReference>
<dbReference type="KEGG" id="caer:CSV91_02705"/>
<keyword evidence="3 4" id="KW-0315">Glutamine amidotransferase</keyword>
<feature type="active site" description="Nucleophile" evidence="4">
    <location>
        <position position="343"/>
    </location>
</feature>
<dbReference type="InterPro" id="IPR004459">
    <property type="entry name" value="CobQ_synth"/>
</dbReference>
<name>A0A2D1TVZ7_9ACTN</name>
<evidence type="ECO:0000256" key="2">
    <source>
        <dbReference type="ARBA" id="ARBA00022573"/>
    </source>
</evidence>
<comment type="similarity">
    <text evidence="4">Belongs to the CobB/CobQ family. CobQ subfamily.</text>
</comment>
<reference evidence="7 8" key="1">
    <citation type="submission" date="2017-10" db="EMBL/GenBank/DDBJ databases">
        <title>Complete genome sequence of Collinsella aerofaciens isolated from the gut of a healthy adult Indian.</title>
        <authorList>
            <person name="Bag S."/>
            <person name="Ghosh T.S."/>
            <person name="Das B."/>
        </authorList>
    </citation>
    <scope>NUCLEOTIDE SEQUENCE [LARGE SCALE GENOMIC DNA]</scope>
    <source>
        <strain evidence="8">indica</strain>
    </source>
</reference>
<dbReference type="GO" id="GO:0003824">
    <property type="term" value="F:catalytic activity"/>
    <property type="evidence" value="ECO:0007669"/>
    <property type="project" value="InterPro"/>
</dbReference>
<dbReference type="InterPro" id="IPR027417">
    <property type="entry name" value="P-loop_NTPase"/>
</dbReference>
<dbReference type="PROSITE" id="PS51274">
    <property type="entry name" value="GATASE_COBBQ"/>
    <property type="match status" value="1"/>
</dbReference>
<dbReference type="NCBIfam" id="TIGR00313">
    <property type="entry name" value="cobQ"/>
    <property type="match status" value="1"/>
</dbReference>
<evidence type="ECO:0000313" key="8">
    <source>
        <dbReference type="Proteomes" id="UP000225608"/>
    </source>
</evidence>
<dbReference type="Pfam" id="PF07685">
    <property type="entry name" value="GATase_3"/>
    <property type="match status" value="1"/>
</dbReference>
<dbReference type="SUPFAM" id="SSF52540">
    <property type="entry name" value="P-loop containing nucleoside triphosphate hydrolases"/>
    <property type="match status" value="1"/>
</dbReference>
<accession>A0A2D1TVZ7</accession>
<dbReference type="InterPro" id="IPR011698">
    <property type="entry name" value="GATase_3"/>
</dbReference>
<protein>
    <recommendedName>
        <fullName evidence="4">Cobyric acid synthase</fullName>
    </recommendedName>
</protein>
<dbReference type="HAMAP" id="MF_00028">
    <property type="entry name" value="CobQ"/>
    <property type="match status" value="1"/>
</dbReference>
<dbReference type="PANTHER" id="PTHR21343:SF1">
    <property type="entry name" value="COBYRIC ACID SYNTHASE"/>
    <property type="match status" value="1"/>
</dbReference>
<evidence type="ECO:0000256" key="3">
    <source>
        <dbReference type="ARBA" id="ARBA00022962"/>
    </source>
</evidence>
<dbReference type="SUPFAM" id="SSF52317">
    <property type="entry name" value="Class I glutamine amidotransferase-like"/>
    <property type="match status" value="1"/>
</dbReference>
<dbReference type="Gene3D" id="3.40.50.300">
    <property type="entry name" value="P-loop containing nucleotide triphosphate hydrolases"/>
    <property type="match status" value="1"/>
</dbReference>
<evidence type="ECO:0000259" key="6">
    <source>
        <dbReference type="Pfam" id="PF07685"/>
    </source>
</evidence>
<gene>
    <name evidence="4" type="primary">cobQ</name>
    <name evidence="7" type="ORF">CSV91_02705</name>
</gene>
<dbReference type="GO" id="GO:0009236">
    <property type="term" value="P:cobalamin biosynthetic process"/>
    <property type="evidence" value="ECO:0007669"/>
    <property type="project" value="UniProtKB-UniRule"/>
</dbReference>
<evidence type="ECO:0000256" key="4">
    <source>
        <dbReference type="HAMAP-Rule" id="MF_00028"/>
    </source>
</evidence>
<evidence type="ECO:0000256" key="1">
    <source>
        <dbReference type="ARBA" id="ARBA00004953"/>
    </source>
</evidence>
<dbReference type="GO" id="GO:0015420">
    <property type="term" value="F:ABC-type vitamin B12 transporter activity"/>
    <property type="evidence" value="ECO:0007669"/>
    <property type="project" value="UniProtKB-UniRule"/>
</dbReference>
<dbReference type="Pfam" id="PF01656">
    <property type="entry name" value="CbiA"/>
    <property type="match status" value="1"/>
</dbReference>
<evidence type="ECO:0000313" key="7">
    <source>
        <dbReference type="EMBL" id="ATP53543.1"/>
    </source>
</evidence>
<dbReference type="InterPro" id="IPR047045">
    <property type="entry name" value="CobQ_N"/>
</dbReference>
<sequence>MAEARRRRSIPVGRAKPIMIQGTMSNAGKSLLAAGLCRVLLQDGLRVTPFKSQNMALNSGVTADGLEMGRAQIMQAEACGIAPDVRMNPILLKPESDHRSQLIVAGKAQGAFAARDYFARKKALMPQILEAFDSLAEENDVIVIEGAGSPAEINLSENDIVNMGLARAVSSPVLLVGDIDPGGVFAQLYGTVALFAPEDRALLRGLLVNKFRGDVEILRPGLAPLEKMCGVPVVGVVPYLTLDLDDEDSLAPRLSAREARGVIDVAVVRLPHLSNFTDFDPLSRVPGMGVRYVSSTTDLGRPDLVVLPGSKATLDDARWLAASGIGACVRALSGAGTPVLGICGGYQLLGDELSDPHGREGAGTARGLGLIPASTVFKEEKRLAQSELRITGAQGAFSVWNGMTARGYEIHDGETTVSCAPAGTIGGKPEGAACGNVFGTYLHGLFDEPGVALALARSLARMRGLPESVVGAAGAASAADHRAREFDRLADVVRGALDMEYFYRIIEEGV</sequence>
<dbReference type="CDD" id="cd05389">
    <property type="entry name" value="CobQ_N"/>
    <property type="match status" value="1"/>
</dbReference>
<keyword evidence="2 4" id="KW-0169">Cobalamin biosynthesis</keyword>
<comment type="pathway">
    <text evidence="1 4">Cofactor biosynthesis; adenosylcobalamin biosynthesis.</text>
</comment>
<evidence type="ECO:0000259" key="5">
    <source>
        <dbReference type="Pfam" id="PF01656"/>
    </source>
</evidence>
<dbReference type="EMBL" id="CP024160">
    <property type="protein sequence ID" value="ATP53543.1"/>
    <property type="molecule type" value="Genomic_DNA"/>
</dbReference>
<feature type="domain" description="CobB/CobQ-like glutamine amidotransferase" evidence="6">
    <location>
        <begin position="264"/>
        <end position="449"/>
    </location>
</feature>
<dbReference type="PANTHER" id="PTHR21343">
    <property type="entry name" value="DETHIOBIOTIN SYNTHETASE"/>
    <property type="match status" value="1"/>
</dbReference>
<comment type="function">
    <text evidence="4">Catalyzes amidations at positions B, D, E, and G on adenosylcobyrinic A,C-diamide. NH(2) groups are provided by glutamine, and one molecule of ATP is hydrogenolyzed for each amidation.</text>
</comment>
<dbReference type="Proteomes" id="UP000225608">
    <property type="component" value="Chromosome"/>
</dbReference>
<dbReference type="InterPro" id="IPR033949">
    <property type="entry name" value="CobQ_GATase1"/>
</dbReference>
<feature type="active site" evidence="4">
    <location>
        <position position="443"/>
    </location>
</feature>
<dbReference type="CDD" id="cd01750">
    <property type="entry name" value="GATase1_CobQ"/>
    <property type="match status" value="1"/>
</dbReference>
<dbReference type="Gene3D" id="3.40.50.880">
    <property type="match status" value="1"/>
</dbReference>
<dbReference type="UniPathway" id="UPA00148"/>
<proteinExistence type="inferred from homology"/>
<dbReference type="AlphaFoldDB" id="A0A2D1TVZ7"/>
<feature type="domain" description="CobQ/CobB/MinD/ParA nucleotide binding" evidence="5">
    <location>
        <begin position="18"/>
        <end position="240"/>
    </location>
</feature>
<dbReference type="NCBIfam" id="NF001989">
    <property type="entry name" value="PRK00784.1"/>
    <property type="match status" value="1"/>
</dbReference>
<organism evidence="7 8">
    <name type="scientific">Collinsella aerofaciens</name>
    <dbReference type="NCBI Taxonomy" id="74426"/>
    <lineage>
        <taxon>Bacteria</taxon>
        <taxon>Bacillati</taxon>
        <taxon>Actinomycetota</taxon>
        <taxon>Coriobacteriia</taxon>
        <taxon>Coriobacteriales</taxon>
        <taxon>Coriobacteriaceae</taxon>
        <taxon>Collinsella</taxon>
    </lineage>
</organism>
<dbReference type="InterPro" id="IPR002586">
    <property type="entry name" value="CobQ/CobB/MinD/ParA_Nub-bd_dom"/>
</dbReference>